<evidence type="ECO:0000256" key="1">
    <source>
        <dbReference type="SAM" id="SignalP"/>
    </source>
</evidence>
<evidence type="ECO:0008006" key="4">
    <source>
        <dbReference type="Google" id="ProtNLM"/>
    </source>
</evidence>
<gene>
    <name evidence="2" type="ORF">L596_013231</name>
</gene>
<dbReference type="SUPFAM" id="SSF57302">
    <property type="entry name" value="Snake toxin-like"/>
    <property type="match status" value="1"/>
</dbReference>
<dbReference type="AlphaFoldDB" id="A0A4U5P0C7"/>
<dbReference type="CDD" id="cd00117">
    <property type="entry name" value="TFP"/>
    <property type="match status" value="1"/>
</dbReference>
<keyword evidence="3" id="KW-1185">Reference proteome</keyword>
<proteinExistence type="predicted"/>
<sequence length="124" mass="13618">MRSALLACTFLTLFTFTSTIDCYKGFRGPGRYKNTTTTCHGNNYCYIITAVPHGGRYYALFGCGNDDELKSVTKNHFCGGVVKTGKTDTNGTYEVSCCDKDFCNSSSGVFSLLNAFMALKLVFM</sequence>
<reference evidence="2 3" key="2">
    <citation type="journal article" date="2019" name="G3 (Bethesda)">
        <title>Hybrid Assembly of the Genome of the Entomopathogenic Nematode Steinernema carpocapsae Identifies the X-Chromosome.</title>
        <authorList>
            <person name="Serra L."/>
            <person name="Macchietto M."/>
            <person name="Macias-Munoz A."/>
            <person name="McGill C.J."/>
            <person name="Rodriguez I.M."/>
            <person name="Rodriguez B."/>
            <person name="Murad R."/>
            <person name="Mortazavi A."/>
        </authorList>
    </citation>
    <scope>NUCLEOTIDE SEQUENCE [LARGE SCALE GENOMIC DNA]</scope>
    <source>
        <strain evidence="2 3">ALL</strain>
    </source>
</reference>
<organism evidence="2 3">
    <name type="scientific">Steinernema carpocapsae</name>
    <name type="common">Entomopathogenic nematode</name>
    <dbReference type="NCBI Taxonomy" id="34508"/>
    <lineage>
        <taxon>Eukaryota</taxon>
        <taxon>Metazoa</taxon>
        <taxon>Ecdysozoa</taxon>
        <taxon>Nematoda</taxon>
        <taxon>Chromadorea</taxon>
        <taxon>Rhabditida</taxon>
        <taxon>Tylenchina</taxon>
        <taxon>Panagrolaimomorpha</taxon>
        <taxon>Strongyloidoidea</taxon>
        <taxon>Steinernematidae</taxon>
        <taxon>Steinernema</taxon>
    </lineage>
</organism>
<evidence type="ECO:0000313" key="3">
    <source>
        <dbReference type="Proteomes" id="UP000298663"/>
    </source>
</evidence>
<comment type="caution">
    <text evidence="2">The sequence shown here is derived from an EMBL/GenBank/DDBJ whole genome shotgun (WGS) entry which is preliminary data.</text>
</comment>
<protein>
    <recommendedName>
        <fullName evidence="4">UPAR/Ly6 domain-containing protein</fullName>
    </recommendedName>
</protein>
<dbReference type="EMBL" id="AZBU02000003">
    <property type="protein sequence ID" value="TKR89073.1"/>
    <property type="molecule type" value="Genomic_DNA"/>
</dbReference>
<reference evidence="2 3" key="1">
    <citation type="journal article" date="2015" name="Genome Biol.">
        <title>Comparative genomics of Steinernema reveals deeply conserved gene regulatory networks.</title>
        <authorList>
            <person name="Dillman A.R."/>
            <person name="Macchietto M."/>
            <person name="Porter C.F."/>
            <person name="Rogers A."/>
            <person name="Williams B."/>
            <person name="Antoshechkin I."/>
            <person name="Lee M.M."/>
            <person name="Goodwin Z."/>
            <person name="Lu X."/>
            <person name="Lewis E.E."/>
            <person name="Goodrich-Blair H."/>
            <person name="Stock S.P."/>
            <person name="Adams B.J."/>
            <person name="Sternberg P.W."/>
            <person name="Mortazavi A."/>
        </authorList>
    </citation>
    <scope>NUCLEOTIDE SEQUENCE [LARGE SCALE GENOMIC DNA]</scope>
    <source>
        <strain evidence="2 3">ALL</strain>
    </source>
</reference>
<keyword evidence="1" id="KW-0732">Signal</keyword>
<dbReference type="Proteomes" id="UP000298663">
    <property type="component" value="Unassembled WGS sequence"/>
</dbReference>
<dbReference type="InterPro" id="IPR045860">
    <property type="entry name" value="Snake_toxin-like_sf"/>
</dbReference>
<feature type="chain" id="PRO_5020240963" description="UPAR/Ly6 domain-containing protein" evidence="1">
    <location>
        <begin position="20"/>
        <end position="124"/>
    </location>
</feature>
<accession>A0A4U5P0C7</accession>
<evidence type="ECO:0000313" key="2">
    <source>
        <dbReference type="EMBL" id="TKR89073.1"/>
    </source>
</evidence>
<name>A0A4U5P0C7_STECR</name>
<feature type="signal peptide" evidence="1">
    <location>
        <begin position="1"/>
        <end position="19"/>
    </location>
</feature>
<dbReference type="Gene3D" id="2.10.60.10">
    <property type="entry name" value="CD59"/>
    <property type="match status" value="1"/>
</dbReference>